<dbReference type="InterPro" id="IPR016181">
    <property type="entry name" value="Acyl_CoA_acyltransferase"/>
</dbReference>
<keyword evidence="2" id="KW-1185">Reference proteome</keyword>
<dbReference type="SUPFAM" id="SSF55729">
    <property type="entry name" value="Acyl-CoA N-acyltransferases (Nat)"/>
    <property type="match status" value="1"/>
</dbReference>
<organism evidence="1 2">
    <name type="scientific">Tenacibaculum polynesiense</name>
    <dbReference type="NCBI Taxonomy" id="3137857"/>
    <lineage>
        <taxon>Bacteria</taxon>
        <taxon>Pseudomonadati</taxon>
        <taxon>Bacteroidota</taxon>
        <taxon>Flavobacteriia</taxon>
        <taxon>Flavobacteriales</taxon>
        <taxon>Flavobacteriaceae</taxon>
        <taxon>Tenacibaculum</taxon>
    </lineage>
</organism>
<proteinExistence type="predicted"/>
<name>A0ABM9P8A0_9FLAO</name>
<gene>
    <name evidence="1" type="ORF">T190423A01A_10364</name>
</gene>
<sequence length="157" mass="18596">MKKEKEKIEFRIYSGSHKEEIIRIFRSNCPKYFNINDEENLVYFLDNFTDENYLVALQEGKVIGCGGHYTKENMHGIAWVMFEKHSLGANKILNISDLFYQEIENRIISEGKLFPILINTTQLMERLFNRYGFKTYEVIKDGFGKGLDEYKMKKLLK</sequence>
<dbReference type="Gene3D" id="3.40.630.30">
    <property type="match status" value="1"/>
</dbReference>
<comment type="caution">
    <text evidence="1">The sequence shown here is derived from an EMBL/GenBank/DDBJ whole genome shotgun (WGS) entry which is preliminary data.</text>
</comment>
<dbReference type="EMBL" id="CAXJIO010000010">
    <property type="protein sequence ID" value="CAL2101801.1"/>
    <property type="molecule type" value="Genomic_DNA"/>
</dbReference>
<evidence type="ECO:0000313" key="1">
    <source>
        <dbReference type="EMBL" id="CAL2101801.1"/>
    </source>
</evidence>
<dbReference type="Proteomes" id="UP001497527">
    <property type="component" value="Unassembled WGS sequence"/>
</dbReference>
<protein>
    <submittedName>
        <fullName evidence="1">N-acetyltransferase</fullName>
    </submittedName>
</protein>
<evidence type="ECO:0000313" key="2">
    <source>
        <dbReference type="Proteomes" id="UP001497527"/>
    </source>
</evidence>
<dbReference type="RefSeq" id="WP_348715049.1">
    <property type="nucleotide sequence ID" value="NZ_CAXJIO010000010.1"/>
</dbReference>
<accession>A0ABM9P8A0</accession>
<reference evidence="1 2" key="1">
    <citation type="submission" date="2024-05" db="EMBL/GenBank/DDBJ databases">
        <authorList>
            <person name="Duchaud E."/>
        </authorList>
    </citation>
    <scope>NUCLEOTIDE SEQUENCE [LARGE SCALE GENOMIC DNA]</scope>
    <source>
        <strain evidence="1">Ena-SAMPLE-TAB-13-05-2024-13:56:06:370-140308</strain>
    </source>
</reference>